<protein>
    <submittedName>
        <fullName evidence="1">Uncharacterized protein</fullName>
    </submittedName>
</protein>
<dbReference type="Proteomes" id="UP000310066">
    <property type="component" value="Unassembled WGS sequence"/>
</dbReference>
<name>A0A4U0VFF7_9PEZI</name>
<gene>
    <name evidence="1" type="ORF">B0A54_01370</name>
</gene>
<comment type="caution">
    <text evidence="1">The sequence shown here is derived from an EMBL/GenBank/DDBJ whole genome shotgun (WGS) entry which is preliminary data.</text>
</comment>
<reference evidence="1 2" key="1">
    <citation type="submission" date="2017-03" db="EMBL/GenBank/DDBJ databases">
        <title>Genomes of endolithic fungi from Antarctica.</title>
        <authorList>
            <person name="Coleine C."/>
            <person name="Masonjones S."/>
            <person name="Stajich J.E."/>
        </authorList>
    </citation>
    <scope>NUCLEOTIDE SEQUENCE [LARGE SCALE GENOMIC DNA]</scope>
    <source>
        <strain evidence="1 2">CCFEE 5311</strain>
    </source>
</reference>
<accession>A0A4U0VFF7</accession>
<sequence length="88" mass="9560">MLVLDELATSVVDGLAMRVVDGPELRVLDGLVMRVLDGLELKLFDELALRVVVAVVEVKELDVAADDVELPLLEDTALLYDDGKIVTV</sequence>
<proteinExistence type="predicted"/>
<evidence type="ECO:0000313" key="2">
    <source>
        <dbReference type="Proteomes" id="UP000310066"/>
    </source>
</evidence>
<organism evidence="1 2">
    <name type="scientific">Friedmanniomyces endolithicus</name>
    <dbReference type="NCBI Taxonomy" id="329885"/>
    <lineage>
        <taxon>Eukaryota</taxon>
        <taxon>Fungi</taxon>
        <taxon>Dikarya</taxon>
        <taxon>Ascomycota</taxon>
        <taxon>Pezizomycotina</taxon>
        <taxon>Dothideomycetes</taxon>
        <taxon>Dothideomycetidae</taxon>
        <taxon>Mycosphaerellales</taxon>
        <taxon>Teratosphaeriaceae</taxon>
        <taxon>Friedmanniomyces</taxon>
    </lineage>
</organism>
<evidence type="ECO:0000313" key="1">
    <source>
        <dbReference type="EMBL" id="TKA47881.1"/>
    </source>
</evidence>
<dbReference type="EMBL" id="NAJP01000004">
    <property type="protein sequence ID" value="TKA47881.1"/>
    <property type="molecule type" value="Genomic_DNA"/>
</dbReference>
<dbReference type="AlphaFoldDB" id="A0A4U0VFF7"/>